<dbReference type="Proteomes" id="UP000620224">
    <property type="component" value="Unassembled WGS sequence"/>
</dbReference>
<evidence type="ECO:0000313" key="2">
    <source>
        <dbReference type="Proteomes" id="UP000620224"/>
    </source>
</evidence>
<evidence type="ECO:0000313" key="1">
    <source>
        <dbReference type="EMBL" id="GGW77226.1"/>
    </source>
</evidence>
<name>A0A918JF48_9ACTN</name>
<protein>
    <submittedName>
        <fullName evidence="1">Uncharacterized protein</fullName>
    </submittedName>
</protein>
<dbReference type="AlphaFoldDB" id="A0A918JF48"/>
<organism evidence="1 2">
    <name type="scientific">Streptomyces lucensis JCM 4490</name>
    <dbReference type="NCBI Taxonomy" id="1306176"/>
    <lineage>
        <taxon>Bacteria</taxon>
        <taxon>Bacillati</taxon>
        <taxon>Actinomycetota</taxon>
        <taxon>Actinomycetes</taxon>
        <taxon>Kitasatosporales</taxon>
        <taxon>Streptomycetaceae</taxon>
        <taxon>Streptomyces</taxon>
    </lineage>
</organism>
<reference evidence="1" key="2">
    <citation type="submission" date="2020-09" db="EMBL/GenBank/DDBJ databases">
        <authorList>
            <person name="Sun Q."/>
            <person name="Ohkuma M."/>
        </authorList>
    </citation>
    <scope>NUCLEOTIDE SEQUENCE</scope>
    <source>
        <strain evidence="1">JCM 4490</strain>
    </source>
</reference>
<proteinExistence type="predicted"/>
<keyword evidence="2" id="KW-1185">Reference proteome</keyword>
<dbReference type="EMBL" id="BMUE01000020">
    <property type="protein sequence ID" value="GGW77226.1"/>
    <property type="molecule type" value="Genomic_DNA"/>
</dbReference>
<sequence>MTMLKRYRTVRSATTGRQVLIAQAALLGGLLLALVVKELPGITREVRIYRMTGGLRAHRRYP</sequence>
<gene>
    <name evidence="1" type="ORF">GCM10010503_63900</name>
</gene>
<accession>A0A918JF48</accession>
<comment type="caution">
    <text evidence="1">The sequence shown here is derived from an EMBL/GenBank/DDBJ whole genome shotgun (WGS) entry which is preliminary data.</text>
</comment>
<reference evidence="1" key="1">
    <citation type="journal article" date="2014" name="Int. J. Syst. Evol. Microbiol.">
        <title>Complete genome sequence of Corynebacterium casei LMG S-19264T (=DSM 44701T), isolated from a smear-ripened cheese.</title>
        <authorList>
            <consortium name="US DOE Joint Genome Institute (JGI-PGF)"/>
            <person name="Walter F."/>
            <person name="Albersmeier A."/>
            <person name="Kalinowski J."/>
            <person name="Ruckert C."/>
        </authorList>
    </citation>
    <scope>NUCLEOTIDE SEQUENCE</scope>
    <source>
        <strain evidence="1">JCM 4490</strain>
    </source>
</reference>